<evidence type="ECO:0000313" key="3">
    <source>
        <dbReference type="Proteomes" id="UP001152320"/>
    </source>
</evidence>
<evidence type="ECO:0000256" key="1">
    <source>
        <dbReference type="SAM" id="MobiDB-lite"/>
    </source>
</evidence>
<evidence type="ECO:0000313" key="2">
    <source>
        <dbReference type="EMBL" id="KAJ8024877.1"/>
    </source>
</evidence>
<dbReference type="Gene3D" id="1.10.4020.10">
    <property type="entry name" value="DNA breaking-rejoining enzymes"/>
    <property type="match status" value="1"/>
</dbReference>
<dbReference type="PANTHER" id="PTHR46888">
    <property type="entry name" value="ZINC KNUCKLE DOMAINCONTAINING PROTEIN-RELATED"/>
    <property type="match status" value="1"/>
</dbReference>
<protein>
    <submittedName>
        <fullName evidence="2">Uncharacterized protein</fullName>
    </submittedName>
</protein>
<reference evidence="2" key="1">
    <citation type="submission" date="2021-10" db="EMBL/GenBank/DDBJ databases">
        <title>Tropical sea cucumber genome reveals ecological adaptation and Cuvierian tubules defense mechanism.</title>
        <authorList>
            <person name="Chen T."/>
        </authorList>
    </citation>
    <scope>NUCLEOTIDE SEQUENCE</scope>
    <source>
        <strain evidence="2">Nanhai2018</strain>
        <tissue evidence="2">Muscle</tissue>
    </source>
</reference>
<feature type="region of interest" description="Disordered" evidence="1">
    <location>
        <begin position="307"/>
        <end position="328"/>
    </location>
</feature>
<sequence length="328" mass="37172">MLTRLNATDDIDVYFKTFVNLAKIYGRPEAKLTARLAPGLTGKARSAYASLSVEECNDYPTLKRVVLAKYEISAESYRVAFRSRYKRLDEGLREWISDLGHQFDGWLEYAGVQYTDAKGLRELMVIDQALSKLPPDILAIYLKDRNPLTSKELTGMADQLVANPGGPNYWKRKKLIRQPGSTLIKGRKDPQKAVELSKEGDAQKGPMEELTTLNGSCGGYIRRLGREYKEIEVPLTDVCNYEVVVRKVEILKQLFNSYESKFNEYYSFLEGSAAEDAYEKFNAQEANYKKVCSRVAEWIAEIKGKVSPRRSKIGSRASEEKSVRSNVS</sequence>
<feature type="compositionally biased region" description="Basic and acidic residues" evidence="1">
    <location>
        <begin position="317"/>
        <end position="328"/>
    </location>
</feature>
<keyword evidence="3" id="KW-1185">Reference proteome</keyword>
<dbReference type="OrthoDB" id="6077919at2759"/>
<dbReference type="InterPro" id="IPR038269">
    <property type="entry name" value="SCAN_sf"/>
</dbReference>
<dbReference type="PANTHER" id="PTHR46888:SF1">
    <property type="entry name" value="RIBONUCLEASE H"/>
    <property type="match status" value="1"/>
</dbReference>
<gene>
    <name evidence="2" type="ORF">HOLleu_34913</name>
</gene>
<dbReference type="AlphaFoldDB" id="A0A9Q0YLX7"/>
<dbReference type="EMBL" id="JAIZAY010000018">
    <property type="protein sequence ID" value="KAJ8024877.1"/>
    <property type="molecule type" value="Genomic_DNA"/>
</dbReference>
<dbReference type="SUPFAM" id="SSF47353">
    <property type="entry name" value="Retrovirus capsid dimerization domain-like"/>
    <property type="match status" value="1"/>
</dbReference>
<name>A0A9Q0YLX7_HOLLE</name>
<proteinExistence type="predicted"/>
<dbReference type="Proteomes" id="UP001152320">
    <property type="component" value="Chromosome 18"/>
</dbReference>
<accession>A0A9Q0YLX7</accession>
<comment type="caution">
    <text evidence="2">The sequence shown here is derived from an EMBL/GenBank/DDBJ whole genome shotgun (WGS) entry which is preliminary data.</text>
</comment>
<organism evidence="2 3">
    <name type="scientific">Holothuria leucospilota</name>
    <name type="common">Black long sea cucumber</name>
    <name type="synonym">Mertensiothuria leucospilota</name>
    <dbReference type="NCBI Taxonomy" id="206669"/>
    <lineage>
        <taxon>Eukaryota</taxon>
        <taxon>Metazoa</taxon>
        <taxon>Echinodermata</taxon>
        <taxon>Eleutherozoa</taxon>
        <taxon>Echinozoa</taxon>
        <taxon>Holothuroidea</taxon>
        <taxon>Aspidochirotacea</taxon>
        <taxon>Aspidochirotida</taxon>
        <taxon>Holothuriidae</taxon>
        <taxon>Holothuria</taxon>
    </lineage>
</organism>